<dbReference type="EMBL" id="FOCF01000009">
    <property type="protein sequence ID" value="SEN63174.1"/>
    <property type="molecule type" value="Genomic_DNA"/>
</dbReference>
<gene>
    <name evidence="2" type="ORF">SAMN05192583_3201</name>
</gene>
<feature type="domain" description="Sugar 3,4-ketoisomerase QdtA cupin" evidence="1">
    <location>
        <begin position="7"/>
        <end position="135"/>
    </location>
</feature>
<organism evidence="2 3">
    <name type="scientific">Sphingomonas gellani</name>
    <dbReference type="NCBI Taxonomy" id="1166340"/>
    <lineage>
        <taxon>Bacteria</taxon>
        <taxon>Pseudomonadati</taxon>
        <taxon>Pseudomonadota</taxon>
        <taxon>Alphaproteobacteria</taxon>
        <taxon>Sphingomonadales</taxon>
        <taxon>Sphingomonadaceae</taxon>
        <taxon>Sphingomonas</taxon>
    </lineage>
</organism>
<dbReference type="AlphaFoldDB" id="A0A1H8I484"/>
<evidence type="ECO:0000313" key="2">
    <source>
        <dbReference type="EMBL" id="SEN63174.1"/>
    </source>
</evidence>
<dbReference type="InterPro" id="IPR008894">
    <property type="entry name" value="QdtA_cupin_dom"/>
</dbReference>
<dbReference type="STRING" id="1166340.SAMN05192583_3201"/>
<reference evidence="3" key="1">
    <citation type="submission" date="2016-10" db="EMBL/GenBank/DDBJ databases">
        <authorList>
            <person name="Varghese N."/>
            <person name="Submissions S."/>
        </authorList>
    </citation>
    <scope>NUCLEOTIDE SEQUENCE [LARGE SCALE GENOMIC DNA]</scope>
    <source>
        <strain evidence="3">S6-262</strain>
    </source>
</reference>
<dbReference type="SUPFAM" id="SSF51182">
    <property type="entry name" value="RmlC-like cupins"/>
    <property type="match status" value="1"/>
</dbReference>
<dbReference type="RefSeq" id="WP_093666718.1">
    <property type="nucleotide sequence ID" value="NZ_FOCF01000009.1"/>
</dbReference>
<dbReference type="Proteomes" id="UP000199206">
    <property type="component" value="Unassembled WGS sequence"/>
</dbReference>
<accession>A0A1H8I484</accession>
<evidence type="ECO:0000313" key="3">
    <source>
        <dbReference type="Proteomes" id="UP000199206"/>
    </source>
</evidence>
<proteinExistence type="predicted"/>
<dbReference type="Gene3D" id="2.60.120.10">
    <property type="entry name" value="Jelly Rolls"/>
    <property type="match status" value="1"/>
</dbReference>
<dbReference type="OrthoDB" id="9815592at2"/>
<dbReference type="CDD" id="cd20292">
    <property type="entry name" value="cupin_QdtA-like"/>
    <property type="match status" value="1"/>
</dbReference>
<protein>
    <submittedName>
        <fullName evidence="2">WxcM-like, C-terminal</fullName>
    </submittedName>
</protein>
<dbReference type="InterPro" id="IPR011051">
    <property type="entry name" value="RmlC_Cupin_sf"/>
</dbReference>
<sequence length="138" mass="15523">MHGSVDDQKLITLSLRGDDRGSLCVIEGERDTGFPIARVYYIFGTQADVARGFHAHRALRQLAVCVSGSCTMMLDDGHSRRSVVLDRPDLAVTIGPMIWREMYDFSDDAVLMVLADQHYDEADYIRDYETFLAMARAS</sequence>
<dbReference type="InterPro" id="IPR014710">
    <property type="entry name" value="RmlC-like_jellyroll"/>
</dbReference>
<keyword evidence="3" id="KW-1185">Reference proteome</keyword>
<dbReference type="Pfam" id="PF05523">
    <property type="entry name" value="FdtA"/>
    <property type="match status" value="1"/>
</dbReference>
<name>A0A1H8I484_9SPHN</name>
<evidence type="ECO:0000259" key="1">
    <source>
        <dbReference type="Pfam" id="PF05523"/>
    </source>
</evidence>